<evidence type="ECO:0000313" key="17">
    <source>
        <dbReference type="Proteomes" id="UP000255066"/>
    </source>
</evidence>
<dbReference type="Proteomes" id="UP000054735">
    <property type="component" value="Unassembled WGS sequence"/>
</dbReference>
<evidence type="ECO:0000259" key="13">
    <source>
        <dbReference type="PROSITE" id="PS50972"/>
    </source>
</evidence>
<evidence type="ECO:0000256" key="4">
    <source>
        <dbReference type="ARBA" id="ARBA00009503"/>
    </source>
</evidence>
<gene>
    <name evidence="15" type="primary">folP</name>
    <name evidence="14" type="ORF">Lbir_1215</name>
    <name evidence="15" type="ORF">NCTC12437_00330</name>
</gene>
<dbReference type="PROSITE" id="PS50972">
    <property type="entry name" value="PTERIN_BINDING"/>
    <property type="match status" value="1"/>
</dbReference>
<evidence type="ECO:0000256" key="5">
    <source>
        <dbReference type="ARBA" id="ARBA00012458"/>
    </source>
</evidence>
<dbReference type="GO" id="GO:0046654">
    <property type="term" value="P:tetrahydrofolate biosynthetic process"/>
    <property type="evidence" value="ECO:0007669"/>
    <property type="project" value="UniProtKB-UniPathway"/>
</dbReference>
<organism evidence="15 17">
    <name type="scientific">Legionella birminghamensis</name>
    <dbReference type="NCBI Taxonomy" id="28083"/>
    <lineage>
        <taxon>Bacteria</taxon>
        <taxon>Pseudomonadati</taxon>
        <taxon>Pseudomonadota</taxon>
        <taxon>Gammaproteobacteria</taxon>
        <taxon>Legionellales</taxon>
        <taxon>Legionellaceae</taxon>
        <taxon>Legionella</taxon>
    </lineage>
</organism>
<dbReference type="AlphaFoldDB" id="A0A378I6U0"/>
<reference evidence="15 17" key="2">
    <citation type="submission" date="2018-06" db="EMBL/GenBank/DDBJ databases">
        <authorList>
            <consortium name="Pathogen Informatics"/>
            <person name="Doyle S."/>
        </authorList>
    </citation>
    <scope>NUCLEOTIDE SEQUENCE [LARGE SCALE GENOMIC DNA]</scope>
    <source>
        <strain evidence="15 17">NCTC12437</strain>
    </source>
</reference>
<comment type="similarity">
    <text evidence="4 12">Belongs to the DHPS family.</text>
</comment>
<dbReference type="GO" id="GO:0004156">
    <property type="term" value="F:dihydropteroate synthase activity"/>
    <property type="evidence" value="ECO:0007669"/>
    <property type="project" value="UniProtKB-EC"/>
</dbReference>
<dbReference type="PANTHER" id="PTHR20941">
    <property type="entry name" value="FOLATE SYNTHESIS PROTEINS"/>
    <property type="match status" value="1"/>
</dbReference>
<dbReference type="FunFam" id="3.20.20.20:FF:000006">
    <property type="entry name" value="Dihydropteroate synthase"/>
    <property type="match status" value="1"/>
</dbReference>
<dbReference type="EMBL" id="UGNW01000001">
    <property type="protein sequence ID" value="STX30572.1"/>
    <property type="molecule type" value="Genomic_DNA"/>
</dbReference>
<dbReference type="InterPro" id="IPR006390">
    <property type="entry name" value="DHP_synth_dom"/>
</dbReference>
<dbReference type="EC" id="2.5.1.15" evidence="5 12"/>
<dbReference type="GO" id="GO:0046656">
    <property type="term" value="P:folic acid biosynthetic process"/>
    <property type="evidence" value="ECO:0007669"/>
    <property type="project" value="UniProtKB-KW"/>
</dbReference>
<dbReference type="InterPro" id="IPR011005">
    <property type="entry name" value="Dihydropteroate_synth-like_sf"/>
</dbReference>
<comment type="pathway">
    <text evidence="3 12">Cofactor biosynthesis; tetrahydrofolate biosynthesis; 7,8-dihydrofolate from 2-amino-4-hydroxy-6-hydroxymethyl-7,8-dihydropteridine diphosphate and 4-aminobenzoate: step 1/2.</text>
</comment>
<dbReference type="RefSeq" id="WP_058523297.1">
    <property type="nucleotide sequence ID" value="NZ_CAAAHV010000002.1"/>
</dbReference>
<feature type="domain" description="Pterin-binding" evidence="13">
    <location>
        <begin position="23"/>
        <end position="275"/>
    </location>
</feature>
<evidence type="ECO:0000313" key="15">
    <source>
        <dbReference type="EMBL" id="STX30572.1"/>
    </source>
</evidence>
<dbReference type="STRING" id="28083.Lbir_1215"/>
<evidence type="ECO:0000256" key="6">
    <source>
        <dbReference type="ARBA" id="ARBA00016919"/>
    </source>
</evidence>
<evidence type="ECO:0000256" key="9">
    <source>
        <dbReference type="ARBA" id="ARBA00022842"/>
    </source>
</evidence>
<accession>A0A378I6U0</accession>
<evidence type="ECO:0000256" key="1">
    <source>
        <dbReference type="ARBA" id="ARBA00000012"/>
    </source>
</evidence>
<evidence type="ECO:0000256" key="7">
    <source>
        <dbReference type="ARBA" id="ARBA00022679"/>
    </source>
</evidence>
<comment type="cofactor">
    <cofactor evidence="2 12">
        <name>Mg(2+)</name>
        <dbReference type="ChEBI" id="CHEBI:18420"/>
    </cofactor>
</comment>
<dbReference type="PANTHER" id="PTHR20941:SF1">
    <property type="entry name" value="FOLIC ACID SYNTHESIS PROTEIN FOL1"/>
    <property type="match status" value="1"/>
</dbReference>
<evidence type="ECO:0000256" key="3">
    <source>
        <dbReference type="ARBA" id="ARBA00004763"/>
    </source>
</evidence>
<dbReference type="Gene3D" id="3.20.20.20">
    <property type="entry name" value="Dihydropteroate synthase-like"/>
    <property type="match status" value="1"/>
</dbReference>
<reference evidence="14 16" key="1">
    <citation type="submission" date="2015-11" db="EMBL/GenBank/DDBJ databases">
        <title>Genomic analysis of 38 Legionella species identifies large and diverse effector repertoires.</title>
        <authorList>
            <person name="Burstein D."/>
            <person name="Amaro F."/>
            <person name="Zusman T."/>
            <person name="Lifshitz Z."/>
            <person name="Cohen O."/>
            <person name="Gilbert J.A."/>
            <person name="Pupko T."/>
            <person name="Shuman H.A."/>
            <person name="Segal G."/>
        </authorList>
    </citation>
    <scope>NUCLEOTIDE SEQUENCE [LARGE SCALE GENOMIC DNA]</scope>
    <source>
        <strain evidence="14 16">CDC#1407-AL-14</strain>
    </source>
</reference>
<dbReference type="GO" id="GO:0046872">
    <property type="term" value="F:metal ion binding"/>
    <property type="evidence" value="ECO:0007669"/>
    <property type="project" value="UniProtKB-KW"/>
</dbReference>
<keyword evidence="8 12" id="KW-0479">Metal-binding</keyword>
<dbReference type="InterPro" id="IPR045031">
    <property type="entry name" value="DHP_synth-like"/>
</dbReference>
<dbReference type="UniPathway" id="UPA00077">
    <property type="reaction ID" value="UER00156"/>
</dbReference>
<dbReference type="EMBL" id="LNXT01000015">
    <property type="protein sequence ID" value="KTC72440.1"/>
    <property type="molecule type" value="Genomic_DNA"/>
</dbReference>
<sequence>MNNQQFKFWCENYFTSENRVSQALVMGIVNVTPDSFSDGGQYNELPKALAHALRLVDEGADIIDVGGESVRPGAMPVSEQEELDRVIPFIERLRQESDICISIDTTKPAVMKEAINAGAGLINDISALQEDKALSVAASTDCAICLMHMQGTPNTMQDNPHYGDVIDEINEFLKQRIEACVAAGIKRERLIVDPGFGFGKKVEHNLQLTNQLSRFSIHQRPILLGVSRKTTIGKVLNKNIDERLIGGLVLTTIAMEQGLGIIRTHDVADTKQVVTMMQAVNKSWSDTNKMGA</sequence>
<dbReference type="Proteomes" id="UP000255066">
    <property type="component" value="Unassembled WGS sequence"/>
</dbReference>
<evidence type="ECO:0000256" key="10">
    <source>
        <dbReference type="ARBA" id="ARBA00022909"/>
    </source>
</evidence>
<dbReference type="PROSITE" id="PS00792">
    <property type="entry name" value="DHPS_1"/>
    <property type="match status" value="1"/>
</dbReference>
<dbReference type="GO" id="GO:0005829">
    <property type="term" value="C:cytosol"/>
    <property type="evidence" value="ECO:0007669"/>
    <property type="project" value="TreeGrafter"/>
</dbReference>
<proteinExistence type="inferred from homology"/>
<keyword evidence="16" id="KW-1185">Reference proteome</keyword>
<keyword evidence="9 12" id="KW-0460">Magnesium</keyword>
<evidence type="ECO:0000256" key="2">
    <source>
        <dbReference type="ARBA" id="ARBA00001946"/>
    </source>
</evidence>
<evidence type="ECO:0000313" key="14">
    <source>
        <dbReference type="EMBL" id="KTC72440.1"/>
    </source>
</evidence>
<keyword evidence="10 12" id="KW-0289">Folate biosynthesis</keyword>
<keyword evidence="7 12" id="KW-0808">Transferase</keyword>
<dbReference type="InterPro" id="IPR000489">
    <property type="entry name" value="Pterin-binding_dom"/>
</dbReference>
<evidence type="ECO:0000313" key="16">
    <source>
        <dbReference type="Proteomes" id="UP000054735"/>
    </source>
</evidence>
<comment type="catalytic activity">
    <reaction evidence="1">
        <text>(7,8-dihydropterin-6-yl)methyl diphosphate + 4-aminobenzoate = 7,8-dihydropteroate + diphosphate</text>
        <dbReference type="Rhea" id="RHEA:19949"/>
        <dbReference type="ChEBI" id="CHEBI:17836"/>
        <dbReference type="ChEBI" id="CHEBI:17839"/>
        <dbReference type="ChEBI" id="CHEBI:33019"/>
        <dbReference type="ChEBI" id="CHEBI:72950"/>
        <dbReference type="EC" id="2.5.1.15"/>
    </reaction>
</comment>
<evidence type="ECO:0000256" key="12">
    <source>
        <dbReference type="RuleBase" id="RU361205"/>
    </source>
</evidence>
<protein>
    <recommendedName>
        <fullName evidence="6 12">Dihydropteroate synthase</fullName>
        <shortName evidence="12">DHPS</shortName>
        <ecNumber evidence="5 12">2.5.1.15</ecNumber>
    </recommendedName>
    <alternativeName>
        <fullName evidence="11 12">Dihydropteroate pyrophosphorylase</fullName>
    </alternativeName>
</protein>
<dbReference type="NCBIfam" id="TIGR01496">
    <property type="entry name" value="DHPS"/>
    <property type="match status" value="1"/>
</dbReference>
<name>A0A378I6U0_9GAMM</name>
<evidence type="ECO:0000256" key="8">
    <source>
        <dbReference type="ARBA" id="ARBA00022723"/>
    </source>
</evidence>
<comment type="function">
    <text evidence="12">Catalyzes the condensation of para-aminobenzoate (pABA) with 6-hydroxymethyl-7,8-dihydropterin diphosphate (DHPt-PP) to form 7,8-dihydropteroate (H2Pte), the immediate precursor of folate derivatives.</text>
</comment>
<dbReference type="Pfam" id="PF00809">
    <property type="entry name" value="Pterin_bind"/>
    <property type="match status" value="1"/>
</dbReference>
<dbReference type="CDD" id="cd00739">
    <property type="entry name" value="DHPS"/>
    <property type="match status" value="1"/>
</dbReference>
<dbReference type="SUPFAM" id="SSF51717">
    <property type="entry name" value="Dihydropteroate synthetase-like"/>
    <property type="match status" value="1"/>
</dbReference>
<evidence type="ECO:0000256" key="11">
    <source>
        <dbReference type="ARBA" id="ARBA00030193"/>
    </source>
</evidence>